<evidence type="ECO:0000256" key="2">
    <source>
        <dbReference type="ARBA" id="ARBA00022475"/>
    </source>
</evidence>
<dbReference type="Proteomes" id="UP000509594">
    <property type="component" value="Chromosome"/>
</dbReference>
<evidence type="ECO:0000256" key="4">
    <source>
        <dbReference type="ARBA" id="ARBA00022989"/>
    </source>
</evidence>
<evidence type="ECO:0000256" key="3">
    <source>
        <dbReference type="ARBA" id="ARBA00022692"/>
    </source>
</evidence>
<evidence type="ECO:0000313" key="8">
    <source>
        <dbReference type="EMBL" id="QLC51295.1"/>
    </source>
</evidence>
<evidence type="ECO:0000256" key="5">
    <source>
        <dbReference type="ARBA" id="ARBA00023136"/>
    </source>
</evidence>
<dbReference type="PANTHER" id="PTHR36115:SF9">
    <property type="entry name" value="LMO1584 PROTEIN"/>
    <property type="match status" value="1"/>
</dbReference>
<accession>A0A7D5EAY7</accession>
<organism evidence="8 9">
    <name type="scientific">Methanolobus zinderi</name>
    <dbReference type="NCBI Taxonomy" id="536044"/>
    <lineage>
        <taxon>Archaea</taxon>
        <taxon>Methanobacteriati</taxon>
        <taxon>Methanobacteriota</taxon>
        <taxon>Stenosarchaea group</taxon>
        <taxon>Methanomicrobia</taxon>
        <taxon>Methanosarcinales</taxon>
        <taxon>Methanosarcinaceae</taxon>
        <taxon>Methanolobus</taxon>
    </lineage>
</organism>
<feature type="transmembrane region" description="Helical" evidence="6">
    <location>
        <begin position="21"/>
        <end position="42"/>
    </location>
</feature>
<dbReference type="GO" id="GO:0005886">
    <property type="term" value="C:plasma membrane"/>
    <property type="evidence" value="ECO:0007669"/>
    <property type="project" value="UniProtKB-SubCell"/>
</dbReference>
<dbReference type="PANTHER" id="PTHR36115">
    <property type="entry name" value="PROLINE-RICH ANTIGEN HOMOLOG-RELATED"/>
    <property type="match status" value="1"/>
</dbReference>
<keyword evidence="5 6" id="KW-0472">Membrane</keyword>
<dbReference type="AlphaFoldDB" id="A0A7D5EAY7"/>
<dbReference type="InterPro" id="IPR010432">
    <property type="entry name" value="RDD"/>
</dbReference>
<proteinExistence type="predicted"/>
<evidence type="ECO:0000256" key="1">
    <source>
        <dbReference type="ARBA" id="ARBA00004651"/>
    </source>
</evidence>
<reference evidence="8 9" key="1">
    <citation type="submission" date="2020-06" db="EMBL/GenBank/DDBJ databases">
        <title>Methanolobus halotolerans sp. nov., isolated from a saline lake Tus in Siberia.</title>
        <authorList>
            <person name="Shen Y."/>
            <person name="Chen S.-C."/>
            <person name="Lai M.-C."/>
            <person name="Huang H.-H."/>
            <person name="Chiu H.-H."/>
            <person name="Tang S.-L."/>
            <person name="Rogozin D.Y."/>
            <person name="Degermendzhy A.G."/>
        </authorList>
    </citation>
    <scope>NUCLEOTIDE SEQUENCE [LARGE SCALE GENOMIC DNA]</scope>
    <source>
        <strain evidence="8 9">DSM 21339</strain>
    </source>
</reference>
<evidence type="ECO:0000256" key="6">
    <source>
        <dbReference type="SAM" id="Phobius"/>
    </source>
</evidence>
<name>A0A7D5EAY7_9EURY</name>
<dbReference type="Pfam" id="PF06271">
    <property type="entry name" value="RDD"/>
    <property type="match status" value="1"/>
</dbReference>
<evidence type="ECO:0000259" key="7">
    <source>
        <dbReference type="Pfam" id="PF06271"/>
    </source>
</evidence>
<protein>
    <submittedName>
        <fullName evidence="8">RDD family protein</fullName>
    </submittedName>
</protein>
<gene>
    <name evidence="8" type="ORF">HWN40_08670</name>
</gene>
<keyword evidence="9" id="KW-1185">Reference proteome</keyword>
<feature type="transmembrane region" description="Helical" evidence="6">
    <location>
        <begin position="117"/>
        <end position="136"/>
    </location>
</feature>
<keyword evidence="3 6" id="KW-0812">Transmembrane</keyword>
<dbReference type="KEGG" id="mzi:HWN40_08670"/>
<comment type="subcellular location">
    <subcellularLocation>
        <location evidence="1">Cell membrane</location>
        <topology evidence="1">Multi-pass membrane protein</topology>
    </subcellularLocation>
</comment>
<keyword evidence="4 6" id="KW-1133">Transmembrane helix</keyword>
<dbReference type="EMBL" id="CP058215">
    <property type="protein sequence ID" value="QLC51295.1"/>
    <property type="molecule type" value="Genomic_DNA"/>
</dbReference>
<dbReference type="InterPro" id="IPR051791">
    <property type="entry name" value="Pra-immunoreactive"/>
</dbReference>
<evidence type="ECO:0000313" key="9">
    <source>
        <dbReference type="Proteomes" id="UP000509594"/>
    </source>
</evidence>
<keyword evidence="2" id="KW-1003">Cell membrane</keyword>
<sequence>MVKDPGYAGFWKRFVAAIFDAVIVALIGGIIAVFLGAIFGGITGSVVGVFAREGFFPAFFSTMVFFIMAIFLLIRWLYFAIMESSSYQATFGKQLLDIKVTDMEGKRISFWRAMVRYFAKILSGMIFYLGYLMIGFTEKKQGLHDIIAGTLVVNDR</sequence>
<feature type="domain" description="RDD" evidence="7">
    <location>
        <begin position="7"/>
        <end position="149"/>
    </location>
</feature>
<feature type="transmembrane region" description="Helical" evidence="6">
    <location>
        <begin position="54"/>
        <end position="78"/>
    </location>
</feature>